<accession>A0A8R7PM01</accession>
<evidence type="ECO:0000313" key="5">
    <source>
        <dbReference type="Proteomes" id="UP000015106"/>
    </source>
</evidence>
<dbReference type="GO" id="GO:0005524">
    <property type="term" value="F:ATP binding"/>
    <property type="evidence" value="ECO:0007669"/>
    <property type="project" value="UniProtKB-UniRule"/>
</dbReference>
<feature type="binding site" evidence="1">
    <location>
        <position position="80"/>
    </location>
    <ligand>
        <name>ATP</name>
        <dbReference type="ChEBI" id="CHEBI:30616"/>
    </ligand>
</feature>
<evidence type="ECO:0000313" key="4">
    <source>
        <dbReference type="EnsemblPlants" id="TuG1812G0200005998.01.T01"/>
    </source>
</evidence>
<dbReference type="Gene3D" id="3.30.200.20">
    <property type="entry name" value="Phosphorylase Kinase, domain 1"/>
    <property type="match status" value="1"/>
</dbReference>
<feature type="domain" description="Protein kinase" evidence="3">
    <location>
        <begin position="52"/>
        <end position="160"/>
    </location>
</feature>
<protein>
    <recommendedName>
        <fullName evidence="3">Protein kinase domain-containing protein</fullName>
    </recommendedName>
</protein>
<dbReference type="PANTHER" id="PTHR45707">
    <property type="entry name" value="C2 CALCIUM/LIPID-BINDING PLANT PHOSPHORIBOSYLTRANSFERASE FAMILY PROTEIN"/>
    <property type="match status" value="1"/>
</dbReference>
<sequence length="160" mass="17770">MAASGGSDGAPKGRDLPQPSRSRCRINSTLGTKLQNAKRISTEHLEVITDNFSPERVIGRGGYGTVYKGVNSDGKYVAVKVLHKNTTGTDNGEFKHEFESLMSLKHRNIIQFVGFCYETRHKPVLQDGETIFAEDIYKALCFEYMQNGNLKEHITGMGRG</sequence>
<dbReference type="PROSITE" id="PS50011">
    <property type="entry name" value="PROTEIN_KINASE_DOM"/>
    <property type="match status" value="1"/>
</dbReference>
<dbReference type="Proteomes" id="UP000015106">
    <property type="component" value="Chromosome 2"/>
</dbReference>
<reference evidence="4" key="3">
    <citation type="submission" date="2022-06" db="UniProtKB">
        <authorList>
            <consortium name="EnsemblPlants"/>
        </authorList>
    </citation>
    <scope>IDENTIFICATION</scope>
</reference>
<dbReference type="GO" id="GO:0004672">
    <property type="term" value="F:protein kinase activity"/>
    <property type="evidence" value="ECO:0007669"/>
    <property type="project" value="InterPro"/>
</dbReference>
<dbReference type="InterPro" id="IPR011009">
    <property type="entry name" value="Kinase-like_dom_sf"/>
</dbReference>
<evidence type="ECO:0000256" key="1">
    <source>
        <dbReference type="PROSITE-ProRule" id="PRU10141"/>
    </source>
</evidence>
<dbReference type="InterPro" id="IPR000719">
    <property type="entry name" value="Prot_kinase_dom"/>
</dbReference>
<organism evidence="4 5">
    <name type="scientific">Triticum urartu</name>
    <name type="common">Red wild einkorn</name>
    <name type="synonym">Crithodium urartu</name>
    <dbReference type="NCBI Taxonomy" id="4572"/>
    <lineage>
        <taxon>Eukaryota</taxon>
        <taxon>Viridiplantae</taxon>
        <taxon>Streptophyta</taxon>
        <taxon>Embryophyta</taxon>
        <taxon>Tracheophyta</taxon>
        <taxon>Spermatophyta</taxon>
        <taxon>Magnoliopsida</taxon>
        <taxon>Liliopsida</taxon>
        <taxon>Poales</taxon>
        <taxon>Poaceae</taxon>
        <taxon>BOP clade</taxon>
        <taxon>Pooideae</taxon>
        <taxon>Triticodae</taxon>
        <taxon>Triticeae</taxon>
        <taxon>Triticinae</taxon>
        <taxon>Triticum</taxon>
    </lineage>
</organism>
<dbReference type="InterPro" id="IPR017441">
    <property type="entry name" value="Protein_kinase_ATP_BS"/>
</dbReference>
<reference evidence="5" key="1">
    <citation type="journal article" date="2013" name="Nature">
        <title>Draft genome of the wheat A-genome progenitor Triticum urartu.</title>
        <authorList>
            <person name="Ling H.Q."/>
            <person name="Zhao S."/>
            <person name="Liu D."/>
            <person name="Wang J."/>
            <person name="Sun H."/>
            <person name="Zhang C."/>
            <person name="Fan H."/>
            <person name="Li D."/>
            <person name="Dong L."/>
            <person name="Tao Y."/>
            <person name="Gao C."/>
            <person name="Wu H."/>
            <person name="Li Y."/>
            <person name="Cui Y."/>
            <person name="Guo X."/>
            <person name="Zheng S."/>
            <person name="Wang B."/>
            <person name="Yu K."/>
            <person name="Liang Q."/>
            <person name="Yang W."/>
            <person name="Lou X."/>
            <person name="Chen J."/>
            <person name="Feng M."/>
            <person name="Jian J."/>
            <person name="Zhang X."/>
            <person name="Luo G."/>
            <person name="Jiang Y."/>
            <person name="Liu J."/>
            <person name="Wang Z."/>
            <person name="Sha Y."/>
            <person name="Zhang B."/>
            <person name="Wu H."/>
            <person name="Tang D."/>
            <person name="Shen Q."/>
            <person name="Xue P."/>
            <person name="Zou S."/>
            <person name="Wang X."/>
            <person name="Liu X."/>
            <person name="Wang F."/>
            <person name="Yang Y."/>
            <person name="An X."/>
            <person name="Dong Z."/>
            <person name="Zhang K."/>
            <person name="Zhang X."/>
            <person name="Luo M.C."/>
            <person name="Dvorak J."/>
            <person name="Tong Y."/>
            <person name="Wang J."/>
            <person name="Yang H."/>
            <person name="Li Z."/>
            <person name="Wang D."/>
            <person name="Zhang A."/>
            <person name="Wang J."/>
        </authorList>
    </citation>
    <scope>NUCLEOTIDE SEQUENCE</scope>
    <source>
        <strain evidence="5">cv. G1812</strain>
    </source>
</reference>
<reference evidence="4" key="2">
    <citation type="submission" date="2018-03" db="EMBL/GenBank/DDBJ databases">
        <title>The Triticum urartu genome reveals the dynamic nature of wheat genome evolution.</title>
        <authorList>
            <person name="Ling H."/>
            <person name="Ma B."/>
            <person name="Shi X."/>
            <person name="Liu H."/>
            <person name="Dong L."/>
            <person name="Sun H."/>
            <person name="Cao Y."/>
            <person name="Gao Q."/>
            <person name="Zheng S."/>
            <person name="Li Y."/>
            <person name="Yu Y."/>
            <person name="Du H."/>
            <person name="Qi M."/>
            <person name="Li Y."/>
            <person name="Yu H."/>
            <person name="Cui Y."/>
            <person name="Wang N."/>
            <person name="Chen C."/>
            <person name="Wu H."/>
            <person name="Zhao Y."/>
            <person name="Zhang J."/>
            <person name="Li Y."/>
            <person name="Zhou W."/>
            <person name="Zhang B."/>
            <person name="Hu W."/>
            <person name="Eijk M."/>
            <person name="Tang J."/>
            <person name="Witsenboer H."/>
            <person name="Zhao S."/>
            <person name="Li Z."/>
            <person name="Zhang A."/>
            <person name="Wang D."/>
            <person name="Liang C."/>
        </authorList>
    </citation>
    <scope>NUCLEOTIDE SEQUENCE [LARGE SCALE GENOMIC DNA]</scope>
    <source>
        <strain evidence="4">cv. G1812</strain>
    </source>
</reference>
<evidence type="ECO:0000256" key="2">
    <source>
        <dbReference type="SAM" id="MobiDB-lite"/>
    </source>
</evidence>
<keyword evidence="1" id="KW-0067">ATP-binding</keyword>
<dbReference type="Gramene" id="TuG1812G0200005998.01.T01">
    <property type="protein sequence ID" value="TuG1812G0200005998.01.T01"/>
    <property type="gene ID" value="TuG1812G0200005998.01"/>
</dbReference>
<dbReference type="EnsemblPlants" id="TuG1812G0200005998.01.T01">
    <property type="protein sequence ID" value="TuG1812G0200005998.01.T01"/>
    <property type="gene ID" value="TuG1812G0200005998.01"/>
</dbReference>
<dbReference type="Pfam" id="PF00069">
    <property type="entry name" value="Pkinase"/>
    <property type="match status" value="1"/>
</dbReference>
<feature type="region of interest" description="Disordered" evidence="2">
    <location>
        <begin position="1"/>
        <end position="24"/>
    </location>
</feature>
<evidence type="ECO:0000259" key="3">
    <source>
        <dbReference type="PROSITE" id="PS50011"/>
    </source>
</evidence>
<dbReference type="PROSITE" id="PS00107">
    <property type="entry name" value="PROTEIN_KINASE_ATP"/>
    <property type="match status" value="1"/>
</dbReference>
<name>A0A8R7PM01_TRIUA</name>
<proteinExistence type="predicted"/>
<dbReference type="AlphaFoldDB" id="A0A8R7PM01"/>
<dbReference type="SUPFAM" id="SSF56112">
    <property type="entry name" value="Protein kinase-like (PK-like)"/>
    <property type="match status" value="1"/>
</dbReference>
<keyword evidence="5" id="KW-1185">Reference proteome</keyword>
<keyword evidence="1" id="KW-0547">Nucleotide-binding</keyword>